<organism evidence="1">
    <name type="scientific">uncultured Caudovirales phage</name>
    <dbReference type="NCBI Taxonomy" id="2100421"/>
    <lineage>
        <taxon>Viruses</taxon>
        <taxon>Duplodnaviria</taxon>
        <taxon>Heunggongvirae</taxon>
        <taxon>Uroviricota</taxon>
        <taxon>Caudoviricetes</taxon>
        <taxon>Peduoviridae</taxon>
        <taxon>Maltschvirus</taxon>
        <taxon>Maltschvirus maltsch</taxon>
    </lineage>
</organism>
<accession>A0A6J5SUN0</accession>
<evidence type="ECO:0000313" key="1">
    <source>
        <dbReference type="EMBL" id="CAB4218137.1"/>
    </source>
</evidence>
<reference evidence="1" key="1">
    <citation type="submission" date="2020-05" db="EMBL/GenBank/DDBJ databases">
        <authorList>
            <person name="Chiriac C."/>
            <person name="Salcher M."/>
            <person name="Ghai R."/>
            <person name="Kavagutti S V."/>
        </authorList>
    </citation>
    <scope>NUCLEOTIDE SEQUENCE</scope>
</reference>
<protein>
    <submittedName>
        <fullName evidence="1">Uncharacterized protein</fullName>
    </submittedName>
</protein>
<name>A0A6J5SUN0_9CAUD</name>
<gene>
    <name evidence="1" type="ORF">UFOVP1604_5</name>
</gene>
<sequence length="112" mass="13147">MTFKLQPNIPLKYLLDSHTALPSYPTRQDFVFDILSYIVKVTQVKSKDFDPEDIKFSTKTLKYVFGDKLTAEFLEKLKLLMKDLIEDSILIKKGEFIIIDQSEFLKFYIISN</sequence>
<dbReference type="EMBL" id="LR797474">
    <property type="protein sequence ID" value="CAB4218137.1"/>
    <property type="molecule type" value="Genomic_DNA"/>
</dbReference>
<proteinExistence type="predicted"/>